<evidence type="ECO:0000313" key="2">
    <source>
        <dbReference type="EMBL" id="AAS95977.1"/>
    </source>
</evidence>
<feature type="compositionally biased region" description="Polar residues" evidence="1">
    <location>
        <begin position="7"/>
        <end position="21"/>
    </location>
</feature>
<gene>
    <name evidence="2" type="ordered locus">DVU_1499</name>
</gene>
<dbReference type="RefSeq" id="WP_010938791.1">
    <property type="nucleotide sequence ID" value="NC_002937.3"/>
</dbReference>
<dbReference type="EMBL" id="AE017285">
    <property type="protein sequence ID" value="AAS95977.1"/>
    <property type="molecule type" value="Genomic_DNA"/>
</dbReference>
<dbReference type="KEGG" id="dvu:DVU_1499"/>
<evidence type="ECO:0000313" key="3">
    <source>
        <dbReference type="Proteomes" id="UP000002194"/>
    </source>
</evidence>
<keyword evidence="3" id="KW-1185">Reference proteome</keyword>
<dbReference type="Proteomes" id="UP000002194">
    <property type="component" value="Chromosome"/>
</dbReference>
<protein>
    <submittedName>
        <fullName evidence="2">Uncharacterized protein</fullName>
    </submittedName>
</protein>
<dbReference type="STRING" id="882.DVU_1499"/>
<organism evidence="2 3">
    <name type="scientific">Nitratidesulfovibrio vulgaris (strain ATCC 29579 / DSM 644 / CCUG 34227 / NCIMB 8303 / VKM B-1760 / Hildenborough)</name>
    <name type="common">Desulfovibrio vulgaris</name>
    <dbReference type="NCBI Taxonomy" id="882"/>
    <lineage>
        <taxon>Bacteria</taxon>
        <taxon>Pseudomonadati</taxon>
        <taxon>Thermodesulfobacteriota</taxon>
        <taxon>Desulfovibrionia</taxon>
        <taxon>Desulfovibrionales</taxon>
        <taxon>Desulfovibrionaceae</taxon>
        <taxon>Nitratidesulfovibrio</taxon>
    </lineage>
</organism>
<proteinExistence type="predicted"/>
<evidence type="ECO:0000256" key="1">
    <source>
        <dbReference type="SAM" id="MobiDB-lite"/>
    </source>
</evidence>
<feature type="region of interest" description="Disordered" evidence="1">
    <location>
        <begin position="64"/>
        <end position="89"/>
    </location>
</feature>
<feature type="region of interest" description="Disordered" evidence="1">
    <location>
        <begin position="1"/>
        <end position="21"/>
    </location>
</feature>
<name>Q72BY5_NITV2</name>
<dbReference type="HOGENOM" id="CLU_2449850_0_0_7"/>
<dbReference type="EnsemblBacteria" id="AAS95977">
    <property type="protein sequence ID" value="AAS95977"/>
    <property type="gene ID" value="DVU_1499"/>
</dbReference>
<dbReference type="AlphaFoldDB" id="Q72BY5"/>
<accession>Q72BY5</accession>
<dbReference type="PaxDb" id="882-DVU_1499"/>
<sequence>MSKKNDPASTAQQQAPEASQELTKARALIDLHEFGYPVRSGQFFVGPANIIEVLARDGAADTEAREKDVFEEDIPEPICIGMPPEKAEA</sequence>
<reference evidence="2 3" key="1">
    <citation type="journal article" date="2004" name="Nat. Biotechnol.">
        <title>The genome sequence of the anaerobic, sulfate-reducing bacterium Desulfovibrio vulgaris Hildenborough.</title>
        <authorList>
            <person name="Heidelberg J.F."/>
            <person name="Seshadri R."/>
            <person name="Haveman S.A."/>
            <person name="Hemme C.L."/>
            <person name="Paulsen I.T."/>
            <person name="Kolonay J.F."/>
            <person name="Eisen J.A."/>
            <person name="Ward N."/>
            <person name="Methe B."/>
            <person name="Brinkac L.M."/>
            <person name="Daugherty S.C."/>
            <person name="Deboy R.T."/>
            <person name="Dodson R.J."/>
            <person name="Durkin A.S."/>
            <person name="Madupu R."/>
            <person name="Nelson W.C."/>
            <person name="Sullivan S.A."/>
            <person name="Fouts D."/>
            <person name="Haft D.H."/>
            <person name="Selengut J."/>
            <person name="Peterson J.D."/>
            <person name="Davidsen T.M."/>
            <person name="Zafar N."/>
            <person name="Zhou L."/>
            <person name="Radune D."/>
            <person name="Dimitrov G."/>
            <person name="Hance M."/>
            <person name="Tran K."/>
            <person name="Khouri H."/>
            <person name="Gill J."/>
            <person name="Utterback T.R."/>
            <person name="Feldblyum T.V."/>
            <person name="Wall J.D."/>
            <person name="Voordouw G."/>
            <person name="Fraser C.M."/>
        </authorList>
    </citation>
    <scope>NUCLEOTIDE SEQUENCE [LARGE SCALE GENOMIC DNA]</scope>
    <source>
        <strain evidence="3">ATCC 29579 / DSM 644 / NCIMB 8303 / VKM B-1760 / Hildenborough</strain>
    </source>
</reference>